<dbReference type="Proteomes" id="UP001156601">
    <property type="component" value="Unassembled WGS sequence"/>
</dbReference>
<proteinExistence type="predicted"/>
<dbReference type="EMBL" id="BSOT01000005">
    <property type="protein sequence ID" value="GLR69807.1"/>
    <property type="molecule type" value="Genomic_DNA"/>
</dbReference>
<dbReference type="InterPro" id="IPR036188">
    <property type="entry name" value="FAD/NAD-bd_sf"/>
</dbReference>
<dbReference type="PANTHER" id="PTHR43539">
    <property type="entry name" value="FLAVIN-BINDING MONOOXYGENASE-LIKE PROTEIN (AFU_ORTHOLOGUE AFUA_4G09220)"/>
    <property type="match status" value="1"/>
</dbReference>
<reference evidence="2" key="2">
    <citation type="submission" date="2023-01" db="EMBL/GenBank/DDBJ databases">
        <title>Draft genome sequence of Agaribacter marinus strain NBRC 110023.</title>
        <authorList>
            <person name="Sun Q."/>
            <person name="Mori K."/>
        </authorList>
    </citation>
    <scope>NUCLEOTIDE SEQUENCE</scope>
    <source>
        <strain evidence="2">NBRC 110023</strain>
    </source>
</reference>
<dbReference type="InterPro" id="IPR050982">
    <property type="entry name" value="Auxin_biosynth/cation_transpt"/>
</dbReference>
<keyword evidence="3" id="KW-1185">Reference proteome</keyword>
<dbReference type="Pfam" id="PF13738">
    <property type="entry name" value="Pyr_redox_3"/>
    <property type="match status" value="1"/>
</dbReference>
<evidence type="ECO:0000313" key="2">
    <source>
        <dbReference type="EMBL" id="GLR69807.1"/>
    </source>
</evidence>
<dbReference type="InterPro" id="IPR024000">
    <property type="entry name" value="CHP04046_FMN-dependent"/>
</dbReference>
<dbReference type="GO" id="GO:0004497">
    <property type="term" value="F:monooxygenase activity"/>
    <property type="evidence" value="ECO:0007669"/>
    <property type="project" value="TreeGrafter"/>
</dbReference>
<dbReference type="GO" id="GO:0050660">
    <property type="term" value="F:flavin adenine dinucleotide binding"/>
    <property type="evidence" value="ECO:0007669"/>
    <property type="project" value="TreeGrafter"/>
</dbReference>
<sequence length="420" mass="47088">MNTTTQGEIIPENKCFPVIVIGAGQAGLSISYFLKKANVEHLILEKAHSLNAWKTKRWDSFCLVTPNWQCRLPGHYYDGDDPHGFMVKDEIIAYLNAFEKKVNPPVLANTTVTKVSTPVSSRYTVQTDKGSFFAKQVVIAVGGYHDAVIPDLAKRIPKSVCQLHSEEYKNAEQLPSGSVLVVGSGQSGAQIAEDLHLAGRKVFLATGDAPRCARFYRGRDVVDWLADMKYYDMPVDQHPLREGVRDNTNHYLTGRGGGRDIDLRQFAQSGMELFGFMDDFVDGKLTFLPNLAENLARADNVYNNINQRIDEYIECHKIDAPTQVKYAPVWEPEGERTSVDLAESGISTILWCIGYKPNFSWLDVPVFNNIGMPEHVRGITQQKGLFFIGLPWLHTWGSARFSGIEQDAEHVVAQIIDNMY</sequence>
<keyword evidence="1" id="KW-0560">Oxidoreductase</keyword>
<accession>A0AA37SV39</accession>
<protein>
    <submittedName>
        <fullName evidence="2">FAD-dependent oxidoreductase</fullName>
    </submittedName>
</protein>
<comment type="caution">
    <text evidence="2">The sequence shown here is derived from an EMBL/GenBank/DDBJ whole genome shotgun (WGS) entry which is preliminary data.</text>
</comment>
<dbReference type="AlphaFoldDB" id="A0AA37SV39"/>
<dbReference type="SUPFAM" id="SSF51905">
    <property type="entry name" value="FAD/NAD(P)-binding domain"/>
    <property type="match status" value="2"/>
</dbReference>
<organism evidence="2 3">
    <name type="scientific">Agaribacter marinus</name>
    <dbReference type="NCBI Taxonomy" id="1431249"/>
    <lineage>
        <taxon>Bacteria</taxon>
        <taxon>Pseudomonadati</taxon>
        <taxon>Pseudomonadota</taxon>
        <taxon>Gammaproteobacteria</taxon>
        <taxon>Alteromonadales</taxon>
        <taxon>Alteromonadaceae</taxon>
        <taxon>Agaribacter</taxon>
    </lineage>
</organism>
<dbReference type="PRINTS" id="PR00368">
    <property type="entry name" value="FADPNR"/>
</dbReference>
<dbReference type="NCBIfam" id="TIGR04046">
    <property type="entry name" value="MSMEG_0569_nitr"/>
    <property type="match status" value="1"/>
</dbReference>
<evidence type="ECO:0000256" key="1">
    <source>
        <dbReference type="ARBA" id="ARBA00023002"/>
    </source>
</evidence>
<dbReference type="Gene3D" id="3.50.50.60">
    <property type="entry name" value="FAD/NAD(P)-binding domain"/>
    <property type="match status" value="2"/>
</dbReference>
<dbReference type="RefSeq" id="WP_284216117.1">
    <property type="nucleotide sequence ID" value="NZ_BSOT01000005.1"/>
</dbReference>
<evidence type="ECO:0000313" key="3">
    <source>
        <dbReference type="Proteomes" id="UP001156601"/>
    </source>
</evidence>
<reference evidence="2" key="1">
    <citation type="journal article" date="2014" name="Int. J. Syst. Evol. Microbiol.">
        <title>Complete genome sequence of Corynebacterium casei LMG S-19264T (=DSM 44701T), isolated from a smear-ripened cheese.</title>
        <authorList>
            <consortium name="US DOE Joint Genome Institute (JGI-PGF)"/>
            <person name="Walter F."/>
            <person name="Albersmeier A."/>
            <person name="Kalinowski J."/>
            <person name="Ruckert C."/>
        </authorList>
    </citation>
    <scope>NUCLEOTIDE SEQUENCE</scope>
    <source>
        <strain evidence="2">NBRC 110023</strain>
    </source>
</reference>
<dbReference type="PRINTS" id="PR00469">
    <property type="entry name" value="PNDRDTASEII"/>
</dbReference>
<gene>
    <name evidence="2" type="ORF">GCM10007852_07150</name>
</gene>
<name>A0AA37SV39_9ALTE</name>
<dbReference type="PANTHER" id="PTHR43539:SF78">
    <property type="entry name" value="FLAVIN-CONTAINING MONOOXYGENASE"/>
    <property type="match status" value="1"/>
</dbReference>